<reference evidence="3" key="1">
    <citation type="submission" date="2020-08" db="EMBL/GenBank/DDBJ databases">
        <title>Genome public.</title>
        <authorList>
            <person name="Liu C."/>
            <person name="Sun Q."/>
        </authorList>
    </citation>
    <scope>NUCLEOTIDE SEQUENCE</scope>
    <source>
        <strain evidence="3">NSJ-44</strain>
    </source>
</reference>
<dbReference type="RefSeq" id="WP_249285387.1">
    <property type="nucleotide sequence ID" value="NZ_JACRSO010000003.1"/>
</dbReference>
<dbReference type="CDD" id="cd03811">
    <property type="entry name" value="GT4_GT28_WabH-like"/>
    <property type="match status" value="1"/>
</dbReference>
<feature type="domain" description="Glycosyl transferase family 1" evidence="1">
    <location>
        <begin position="186"/>
        <end position="336"/>
    </location>
</feature>
<organism evidence="3 4">
    <name type="scientific">Luoshenia tenuis</name>
    <dbReference type="NCBI Taxonomy" id="2763654"/>
    <lineage>
        <taxon>Bacteria</taxon>
        <taxon>Bacillati</taxon>
        <taxon>Bacillota</taxon>
        <taxon>Clostridia</taxon>
        <taxon>Christensenellales</taxon>
        <taxon>Christensenellaceae</taxon>
        <taxon>Luoshenia</taxon>
    </lineage>
</organism>
<sequence>MKILQTIPTLGVGGAELFVLRLSKQLMNQGHEVKVVSFYSKEHAMPVCRKAIEEYGIPVTYLNKHTGMDLSILRVLKEKLDLYKPDIVHTHTLTGLYLLVAKRLYGGEWKQFHTVHSLAQQELPCFHRAGMRYGYKKGHIVPIAISDAVKKSICQVYGLKERQVECIYNGVELDRFKPKAKQCCIDDRIKLIHVGSFTEVKNHALLIEAFARACGKVNKNLYLTLVGDGPLKIQIEQMVASRGLKEKVEFIGNTPDVARYLQAADIFIMPSRYEGLPLAMLEAMATGLPVIATAVGGITDIVKANGLLCHNGDADGLADAIVCLAQDNRLREQMGRLSVKESVKYDFVKTAQNYILRFNGALTC</sequence>
<dbReference type="PANTHER" id="PTHR45947:SF3">
    <property type="entry name" value="SULFOQUINOVOSYL TRANSFERASE SQD2"/>
    <property type="match status" value="1"/>
</dbReference>
<protein>
    <submittedName>
        <fullName evidence="3">Glycosyltransferase</fullName>
    </submittedName>
</protein>
<accession>A0A926HMI0</accession>
<evidence type="ECO:0000259" key="1">
    <source>
        <dbReference type="Pfam" id="PF00534"/>
    </source>
</evidence>
<dbReference type="InterPro" id="IPR001296">
    <property type="entry name" value="Glyco_trans_1"/>
</dbReference>
<dbReference type="Pfam" id="PF00534">
    <property type="entry name" value="Glycos_transf_1"/>
    <property type="match status" value="1"/>
</dbReference>
<name>A0A926HMI0_9FIRM</name>
<dbReference type="Proteomes" id="UP000654279">
    <property type="component" value="Unassembled WGS sequence"/>
</dbReference>
<dbReference type="InterPro" id="IPR050194">
    <property type="entry name" value="Glycosyltransferase_grp1"/>
</dbReference>
<evidence type="ECO:0000259" key="2">
    <source>
        <dbReference type="Pfam" id="PF13439"/>
    </source>
</evidence>
<dbReference type="EMBL" id="JACRSO010000003">
    <property type="protein sequence ID" value="MBC8529564.1"/>
    <property type="molecule type" value="Genomic_DNA"/>
</dbReference>
<proteinExistence type="predicted"/>
<keyword evidence="4" id="KW-1185">Reference proteome</keyword>
<feature type="domain" description="Glycosyltransferase subfamily 4-like N-terminal" evidence="2">
    <location>
        <begin position="12"/>
        <end position="175"/>
    </location>
</feature>
<dbReference type="SUPFAM" id="SSF53756">
    <property type="entry name" value="UDP-Glycosyltransferase/glycogen phosphorylase"/>
    <property type="match status" value="1"/>
</dbReference>
<dbReference type="Gene3D" id="3.40.50.2000">
    <property type="entry name" value="Glycogen Phosphorylase B"/>
    <property type="match status" value="2"/>
</dbReference>
<dbReference type="Pfam" id="PF13439">
    <property type="entry name" value="Glyco_transf_4"/>
    <property type="match status" value="1"/>
</dbReference>
<comment type="caution">
    <text evidence="3">The sequence shown here is derived from an EMBL/GenBank/DDBJ whole genome shotgun (WGS) entry which is preliminary data.</text>
</comment>
<gene>
    <name evidence="3" type="ORF">H8699_09015</name>
</gene>
<dbReference type="PANTHER" id="PTHR45947">
    <property type="entry name" value="SULFOQUINOVOSYL TRANSFERASE SQD2"/>
    <property type="match status" value="1"/>
</dbReference>
<evidence type="ECO:0000313" key="3">
    <source>
        <dbReference type="EMBL" id="MBC8529564.1"/>
    </source>
</evidence>
<dbReference type="GO" id="GO:0016757">
    <property type="term" value="F:glycosyltransferase activity"/>
    <property type="evidence" value="ECO:0007669"/>
    <property type="project" value="InterPro"/>
</dbReference>
<evidence type="ECO:0000313" key="4">
    <source>
        <dbReference type="Proteomes" id="UP000654279"/>
    </source>
</evidence>
<dbReference type="InterPro" id="IPR028098">
    <property type="entry name" value="Glyco_trans_4-like_N"/>
</dbReference>
<dbReference type="AlphaFoldDB" id="A0A926HMI0"/>